<gene>
    <name evidence="1" type="ORF">QP029_10370</name>
</gene>
<organism evidence="1 2">
    <name type="scientific">Corynebacterium suedekumii</name>
    <dbReference type="NCBI Taxonomy" id="3049801"/>
    <lineage>
        <taxon>Bacteria</taxon>
        <taxon>Bacillati</taxon>
        <taxon>Actinomycetota</taxon>
        <taxon>Actinomycetes</taxon>
        <taxon>Mycobacteriales</taxon>
        <taxon>Corynebacteriaceae</taxon>
        <taxon>Corynebacterium</taxon>
    </lineage>
</organism>
<dbReference type="InterPro" id="IPR025355">
    <property type="entry name" value="DUF4259"/>
</dbReference>
<dbReference type="Pfam" id="PF14078">
    <property type="entry name" value="DUF4259"/>
    <property type="match status" value="1"/>
</dbReference>
<reference evidence="1 2" key="1">
    <citation type="submission" date="2023-05" db="EMBL/GenBank/DDBJ databases">
        <title>Corynebacterium suedekumii sp. nov. and Corynebacterium breve sp. nov. isolated from raw cow's milk.</title>
        <authorList>
            <person name="Baer M.K."/>
            <person name="Mehl L."/>
            <person name="Hellmuth R."/>
            <person name="Marke G."/>
            <person name="Lipski A."/>
        </authorList>
    </citation>
    <scope>NUCLEOTIDE SEQUENCE [LARGE SCALE GENOMIC DNA]</scope>
    <source>
        <strain evidence="1 2">LM112</strain>
    </source>
</reference>
<name>A0ABY8VN56_9CORY</name>
<evidence type="ECO:0000313" key="1">
    <source>
        <dbReference type="EMBL" id="WIM69633.1"/>
    </source>
</evidence>
<sequence length="119" mass="13203">MGTWNTGPFDNDDAAELLEDLRDGDLDLDMILPDPTETYIEADQGAMIIAAAHLVAGSGRPEGVTDEQLAPLRTPEFQEKLRQSLDAVLLDSSVSELHELWSDSDQFDEWKAKSWVDLS</sequence>
<keyword evidence="2" id="KW-1185">Reference proteome</keyword>
<dbReference type="EMBL" id="CP126970">
    <property type="protein sequence ID" value="WIM69633.1"/>
    <property type="molecule type" value="Genomic_DNA"/>
</dbReference>
<dbReference type="Proteomes" id="UP001238805">
    <property type="component" value="Chromosome"/>
</dbReference>
<accession>A0ABY8VN56</accession>
<dbReference type="RefSeq" id="WP_284874227.1">
    <property type="nucleotide sequence ID" value="NZ_CP126970.1"/>
</dbReference>
<proteinExistence type="predicted"/>
<protein>
    <submittedName>
        <fullName evidence="1">DUF4259 domain-containing protein</fullName>
    </submittedName>
</protein>
<evidence type="ECO:0000313" key="2">
    <source>
        <dbReference type="Proteomes" id="UP001238805"/>
    </source>
</evidence>